<dbReference type="RefSeq" id="WP_082828500.1">
    <property type="nucleotide sequence ID" value="NZ_CP121045.1"/>
</dbReference>
<dbReference type="OrthoDB" id="9803233at2"/>
<dbReference type="InterPro" id="IPR016181">
    <property type="entry name" value="Acyl_CoA_acyltransferase"/>
</dbReference>
<evidence type="ECO:0000256" key="2">
    <source>
        <dbReference type="ARBA" id="ARBA00023315"/>
    </source>
</evidence>
<dbReference type="SUPFAM" id="SSF55729">
    <property type="entry name" value="Acyl-CoA N-acyltransferases (Nat)"/>
    <property type="match status" value="1"/>
</dbReference>
<dbReference type="PANTHER" id="PTHR43877">
    <property type="entry name" value="AMINOALKYLPHOSPHONATE N-ACETYLTRANSFERASE-RELATED-RELATED"/>
    <property type="match status" value="1"/>
</dbReference>
<dbReference type="GO" id="GO:0016747">
    <property type="term" value="F:acyltransferase activity, transferring groups other than amino-acyl groups"/>
    <property type="evidence" value="ECO:0007669"/>
    <property type="project" value="InterPro"/>
</dbReference>
<dbReference type="Pfam" id="PF13673">
    <property type="entry name" value="Acetyltransf_10"/>
    <property type="match status" value="1"/>
</dbReference>
<dbReference type="Pfam" id="PF11814">
    <property type="entry name" value="DUF3335"/>
    <property type="match status" value="1"/>
</dbReference>
<dbReference type="Proteomes" id="UP000075787">
    <property type="component" value="Unassembled WGS sequence"/>
</dbReference>
<name>A0A162L1R1_9PROT</name>
<keyword evidence="2" id="KW-0012">Acyltransferase</keyword>
<evidence type="ECO:0000313" key="4">
    <source>
        <dbReference type="EMBL" id="KYO52768.1"/>
    </source>
</evidence>
<evidence type="ECO:0000313" key="5">
    <source>
        <dbReference type="Proteomes" id="UP000075787"/>
    </source>
</evidence>
<organism evidence="4 5">
    <name type="scientific">Tistrella mobilis</name>
    <dbReference type="NCBI Taxonomy" id="171437"/>
    <lineage>
        <taxon>Bacteria</taxon>
        <taxon>Pseudomonadati</taxon>
        <taxon>Pseudomonadota</taxon>
        <taxon>Alphaproteobacteria</taxon>
        <taxon>Geminicoccales</taxon>
        <taxon>Geminicoccaceae</taxon>
        <taxon>Tistrella</taxon>
    </lineage>
</organism>
<dbReference type="CDD" id="cd04301">
    <property type="entry name" value="NAT_SF"/>
    <property type="match status" value="1"/>
</dbReference>
<feature type="domain" description="N-acetyltransferase" evidence="3">
    <location>
        <begin position="28"/>
        <end position="179"/>
    </location>
</feature>
<proteinExistence type="predicted"/>
<comment type="caution">
    <text evidence="4">The sequence shown here is derived from an EMBL/GenBank/DDBJ whole genome shotgun (WGS) entry which is preliminary data.</text>
</comment>
<dbReference type="InterPro" id="IPR000182">
    <property type="entry name" value="GNAT_dom"/>
</dbReference>
<dbReference type="GeneID" id="97240707"/>
<dbReference type="InterPro" id="IPR050832">
    <property type="entry name" value="Bact_Acetyltransf"/>
</dbReference>
<evidence type="ECO:0000259" key="3">
    <source>
        <dbReference type="PROSITE" id="PS51186"/>
    </source>
</evidence>
<sequence>MDDGGAGRYTAGAAAAAPGAPAARRPAIAIRDATLADIDALLAIENASFVHDRISRRSFRHLLTRAHADTVIAETAGADGRMVVAGYAMVLYNTGTRLARLYSIATAPGWRGAGIGGRLLAEVEARSRAAEATTIRLEVRADAPDVAAIYEHAGYRRFGRYVAYYEDAVDAIRMEKSLARRLDPSRDRVPYVEQSLPFTCGPAALIMAMHALDPERATGPEEELRIWRESTTIFMTSGHGGCSPHGLALAAAARGFGVRLHVTGQGVPFVDGVRSPEKKRVIEMVQAEFAREIAGEPLITLDERPATLDDIATALGQGEIPLQLVSSWRFDRQKAPHWVVVVAVDDACVHIHDPFVDRDEGRAPIDCIRIPVPRRDFERMSRYGRAGLRATLFISSLPTPGS</sequence>
<dbReference type="Gene3D" id="3.90.70.10">
    <property type="entry name" value="Cysteine proteinases"/>
    <property type="match status" value="1"/>
</dbReference>
<dbReference type="InterPro" id="IPR021770">
    <property type="entry name" value="DUF3335"/>
</dbReference>
<dbReference type="PROSITE" id="PS51186">
    <property type="entry name" value="GNAT"/>
    <property type="match status" value="1"/>
</dbReference>
<dbReference type="AlphaFoldDB" id="A0A162L1R1"/>
<accession>A0A162L1R1</accession>
<reference evidence="4 5" key="1">
    <citation type="submission" date="2015-12" db="EMBL/GenBank/DDBJ databases">
        <title>Genome sequence of Tistrella mobilis MCCC 1A02139.</title>
        <authorList>
            <person name="Lu L."/>
            <person name="Lai Q."/>
            <person name="Shao Z."/>
            <person name="Qian P."/>
        </authorList>
    </citation>
    <scope>NUCLEOTIDE SEQUENCE [LARGE SCALE GENOMIC DNA]</scope>
    <source>
        <strain evidence="4 5">MCCC 1A02139</strain>
    </source>
</reference>
<dbReference type="EMBL" id="LPZR01000144">
    <property type="protein sequence ID" value="KYO52768.1"/>
    <property type="molecule type" value="Genomic_DNA"/>
</dbReference>
<keyword evidence="1" id="KW-0808">Transferase</keyword>
<gene>
    <name evidence="4" type="ORF">AUP44_27505</name>
</gene>
<protein>
    <recommendedName>
        <fullName evidence="3">N-acetyltransferase domain-containing protein</fullName>
    </recommendedName>
</protein>
<dbReference type="Gene3D" id="3.40.630.30">
    <property type="match status" value="1"/>
</dbReference>
<evidence type="ECO:0000256" key="1">
    <source>
        <dbReference type="ARBA" id="ARBA00022679"/>
    </source>
</evidence>